<dbReference type="Proteomes" id="UP000245263">
    <property type="component" value="Chromosome 1"/>
</dbReference>
<gene>
    <name evidence="3" type="ORF">LPTSP3_g27000</name>
</gene>
<keyword evidence="1" id="KW-0812">Transmembrane</keyword>
<dbReference type="Gene3D" id="6.10.140.1340">
    <property type="match status" value="1"/>
</dbReference>
<sequence>MVMYLISTKEWYLERVLFLIAGSVSLIALGLGLYVSHWWFVINLLVGFNLVLLAFTGFCPMILILNKFGFSSKNARG</sequence>
<dbReference type="Pfam" id="PF11127">
    <property type="entry name" value="YgaP-like_TM"/>
    <property type="match status" value="1"/>
</dbReference>
<reference evidence="3 4" key="1">
    <citation type="submission" date="2021-08" db="EMBL/GenBank/DDBJ databases">
        <title>Complete genome sequence of Leptospira kobayashii strain E30.</title>
        <authorList>
            <person name="Nakao R."/>
            <person name="Nakamura S."/>
            <person name="Masuzawa T."/>
            <person name="Koizumi N."/>
        </authorList>
    </citation>
    <scope>NUCLEOTIDE SEQUENCE [LARGE SCALE GENOMIC DNA]</scope>
    <source>
        <strain evidence="3 4">E30</strain>
    </source>
</reference>
<name>A0ABM7ULD5_9LEPT</name>
<keyword evidence="1" id="KW-0472">Membrane</keyword>
<protein>
    <submittedName>
        <fullName evidence="3">Sulfurtransferase</fullName>
    </submittedName>
</protein>
<feature type="transmembrane region" description="Helical" evidence="1">
    <location>
        <begin position="40"/>
        <end position="65"/>
    </location>
</feature>
<proteinExistence type="predicted"/>
<keyword evidence="1" id="KW-1133">Transmembrane helix</keyword>
<keyword evidence="4" id="KW-1185">Reference proteome</keyword>
<feature type="transmembrane region" description="Helical" evidence="1">
    <location>
        <begin position="12"/>
        <end position="34"/>
    </location>
</feature>
<evidence type="ECO:0000313" key="4">
    <source>
        <dbReference type="Proteomes" id="UP000245263"/>
    </source>
</evidence>
<organism evidence="3 4">
    <name type="scientific">Leptospira kobayashii</name>
    <dbReference type="NCBI Taxonomy" id="1917830"/>
    <lineage>
        <taxon>Bacteria</taxon>
        <taxon>Pseudomonadati</taxon>
        <taxon>Spirochaetota</taxon>
        <taxon>Spirochaetia</taxon>
        <taxon>Leptospirales</taxon>
        <taxon>Leptospiraceae</taxon>
        <taxon>Leptospira</taxon>
    </lineage>
</organism>
<feature type="domain" description="Inner membrane protein YgaP-like transmembrane" evidence="2">
    <location>
        <begin position="13"/>
        <end position="66"/>
    </location>
</feature>
<evidence type="ECO:0000256" key="1">
    <source>
        <dbReference type="SAM" id="Phobius"/>
    </source>
</evidence>
<accession>A0ABM7ULD5</accession>
<dbReference type="EMBL" id="AP025028">
    <property type="protein sequence ID" value="BDA79770.1"/>
    <property type="molecule type" value="Genomic_DNA"/>
</dbReference>
<evidence type="ECO:0000259" key="2">
    <source>
        <dbReference type="Pfam" id="PF11127"/>
    </source>
</evidence>
<evidence type="ECO:0000313" key="3">
    <source>
        <dbReference type="EMBL" id="BDA79770.1"/>
    </source>
</evidence>
<dbReference type="InterPro" id="IPR021309">
    <property type="entry name" value="YgaP-like_TM"/>
</dbReference>